<dbReference type="Proteomes" id="UP000377224">
    <property type="component" value="Unassembled WGS sequence"/>
</dbReference>
<proteinExistence type="predicted"/>
<dbReference type="AlphaFoldDB" id="A0A5E7JBL2"/>
<name>A0A5E7JBL2_PSEFL</name>
<protein>
    <submittedName>
        <fullName evidence="2">Uncharacterized protein</fullName>
    </submittedName>
</protein>
<evidence type="ECO:0000256" key="1">
    <source>
        <dbReference type="SAM" id="Phobius"/>
    </source>
</evidence>
<keyword evidence="1" id="KW-0812">Transmembrane</keyword>
<gene>
    <name evidence="2" type="ORF">PS896_02046</name>
</gene>
<feature type="transmembrane region" description="Helical" evidence="1">
    <location>
        <begin position="13"/>
        <end position="38"/>
    </location>
</feature>
<keyword evidence="1" id="KW-1133">Transmembrane helix</keyword>
<accession>A0A5E7JBL2</accession>
<organism evidence="2 3">
    <name type="scientific">Pseudomonas fluorescens</name>
    <dbReference type="NCBI Taxonomy" id="294"/>
    <lineage>
        <taxon>Bacteria</taxon>
        <taxon>Pseudomonadati</taxon>
        <taxon>Pseudomonadota</taxon>
        <taxon>Gammaproteobacteria</taxon>
        <taxon>Pseudomonadales</taxon>
        <taxon>Pseudomonadaceae</taxon>
        <taxon>Pseudomonas</taxon>
    </lineage>
</organism>
<dbReference type="EMBL" id="CABVIN010000002">
    <property type="protein sequence ID" value="VVO85582.1"/>
    <property type="molecule type" value="Genomic_DNA"/>
</dbReference>
<evidence type="ECO:0000313" key="2">
    <source>
        <dbReference type="EMBL" id="VVO85582.1"/>
    </source>
</evidence>
<evidence type="ECO:0000313" key="3">
    <source>
        <dbReference type="Proteomes" id="UP000377224"/>
    </source>
</evidence>
<keyword evidence="1" id="KW-0472">Membrane</keyword>
<reference evidence="2 3" key="1">
    <citation type="submission" date="2019-09" db="EMBL/GenBank/DDBJ databases">
        <authorList>
            <person name="Chandra G."/>
            <person name="Truman W A."/>
        </authorList>
    </citation>
    <scope>NUCLEOTIDE SEQUENCE [LARGE SCALE GENOMIC DNA]</scope>
    <source>
        <strain evidence="2">PS896</strain>
    </source>
</reference>
<sequence>MKFFSGNGSVKSRAWQCLAAFLCSVGLLTILVGFALLLRMESSTKPKLFAHPNALWVGAEDGGVFVEVTRNEAPDYYVEIRHESGGMWTEGWVRYGTRDSYPLSAAAIGGYDGVELYVYSAMAITPKKQGVAQR</sequence>